<proteinExistence type="predicted"/>
<sequence length="174" mass="18343">MTSSTQYPAGPGWSQLRDPDTDTVLRERLGCHHQTETVACGEYWDAVVVAPLERGLAALDVLGVPPEAGYQLLADYARQELVVLVPVGSAGPLAAVSGVRVLSRGAWLVVPALRLKSHYVATWLSSRGEDGPLLDPVVLADGLRLADAERAGLGRDALNRAVGRPSNMPVAAAS</sequence>
<organism evidence="1 2">
    <name type="scientific">Kitasatospora aburaviensis</name>
    <dbReference type="NCBI Taxonomy" id="67265"/>
    <lineage>
        <taxon>Bacteria</taxon>
        <taxon>Bacillati</taxon>
        <taxon>Actinomycetota</taxon>
        <taxon>Actinomycetes</taxon>
        <taxon>Kitasatosporales</taxon>
        <taxon>Streptomycetaceae</taxon>
        <taxon>Kitasatospora</taxon>
    </lineage>
</organism>
<evidence type="ECO:0000313" key="1">
    <source>
        <dbReference type="EMBL" id="MFC5888726.1"/>
    </source>
</evidence>
<comment type="caution">
    <text evidence="1">The sequence shown here is derived from an EMBL/GenBank/DDBJ whole genome shotgun (WGS) entry which is preliminary data.</text>
</comment>
<protein>
    <submittedName>
        <fullName evidence="1">Uncharacterized protein</fullName>
    </submittedName>
</protein>
<keyword evidence="2" id="KW-1185">Reference proteome</keyword>
<reference evidence="2" key="1">
    <citation type="journal article" date="2019" name="Int. J. Syst. Evol. Microbiol.">
        <title>The Global Catalogue of Microorganisms (GCM) 10K type strain sequencing project: providing services to taxonomists for standard genome sequencing and annotation.</title>
        <authorList>
            <consortium name="The Broad Institute Genomics Platform"/>
            <consortium name="The Broad Institute Genome Sequencing Center for Infectious Disease"/>
            <person name="Wu L."/>
            <person name="Ma J."/>
        </authorList>
    </citation>
    <scope>NUCLEOTIDE SEQUENCE [LARGE SCALE GENOMIC DNA]</scope>
    <source>
        <strain evidence="2">CGMCC 4.1469</strain>
    </source>
</reference>
<name>A0ABW1F633_9ACTN</name>
<dbReference type="Proteomes" id="UP001596067">
    <property type="component" value="Unassembled WGS sequence"/>
</dbReference>
<accession>A0ABW1F633</accession>
<evidence type="ECO:0000313" key="2">
    <source>
        <dbReference type="Proteomes" id="UP001596067"/>
    </source>
</evidence>
<dbReference type="EMBL" id="JBHSOD010000044">
    <property type="protein sequence ID" value="MFC5888726.1"/>
    <property type="molecule type" value="Genomic_DNA"/>
</dbReference>
<gene>
    <name evidence="1" type="ORF">ACFP0N_27540</name>
</gene>
<dbReference type="RefSeq" id="WP_345330238.1">
    <property type="nucleotide sequence ID" value="NZ_BAAAVH010000111.1"/>
</dbReference>